<comment type="caution">
    <text evidence="1">The sequence shown here is derived from an EMBL/GenBank/DDBJ whole genome shotgun (WGS) entry which is preliminary data.</text>
</comment>
<sequence length="798" mass="88279">MTSTHSELLSSQLTHVANGVAQAMQWIESNRSQSPRLNMEADRLKLKLRRQRHKAENLAISASQNPGIGLYGYSQAGKSYLLNALAAGENGRLETLLGDRVLDYFSHINPSSQASTLVTRFSRESESVDSQWPVQLALLNEAELIKIAALDAATQGPRAEWDQQQILSHLHSLSLHRQPEAIDGLTGDDVVAIWDMLARMDAKADRLRALHFWPAAVELAPYLGIDDRARLFSILWNEASHATAFYRHFAHVLQQLEGATQLLAPLSVLVDDHLLPADGIMSPITLTADYETESRGQSLSVRPLHQGVAGQPVEFSLVELTVLTAELLLPLMSAPQEALFEQVDLLLFPTQADARELGTTHSLLSPGLLHAKNAGLLERYTENQQVNSLLVCTAAGNRDAVKSVSKALDNWVKQTQGENAQIRSQRKPGLIWALTPFDQRITHSEHFDETVQRHVGTPGDAWGTMLAMDKRGIERMASWLTAEVTPANKQARLSEQRDELRRVLADNLLGSWLPSSNEQELAQKQKIAESLLKALQTRAGVHGELLERLLPAREDLRRLYLQQFEVQPTASVTSSGATAPALTETFGIGISIDLFSDEPLDAPVEEQHASQQPAAETDFARQTQHYWINHLRGLPDNAPLVDLLGIGKPGVEMLVEEVITAGVRMDVAGMLSGVLEETQQSVAASESQADRQVSRVLTVMGDFVAWLGFLQIEESQRPDSRINRGHKIFAKPPKNWSSSQRLTKLTLTPANNTAFYIYDWLVALNDVIIQNAGYSAGREIPLVQREKLGEILQQIRGD</sequence>
<evidence type="ECO:0000313" key="2">
    <source>
        <dbReference type="Proteomes" id="UP000028640"/>
    </source>
</evidence>
<dbReference type="Proteomes" id="UP000028640">
    <property type="component" value="Unassembled WGS sequence"/>
</dbReference>
<name>A0A085G0M4_EWIA3</name>
<dbReference type="Pfam" id="PF10139">
    <property type="entry name" value="Virul_Fac"/>
    <property type="match status" value="2"/>
</dbReference>
<dbReference type="OrthoDB" id="1060501at2"/>
<accession>A0A085G0M4</accession>
<dbReference type="STRING" id="910964.GEAM_4395"/>
<dbReference type="PIRSF" id="PIRSF034586">
    <property type="entry name" value="Vir_effector_SfrC"/>
    <property type="match status" value="1"/>
</dbReference>
<proteinExistence type="predicted"/>
<organism evidence="1 2">
    <name type="scientific">Ewingella americana (strain ATCC 33852 / DSM 4580 / CCUG 14506 / JCM 5911 / LMG 7869 / NCTC 12157 / CDC 1468-78)</name>
    <dbReference type="NCBI Taxonomy" id="910964"/>
    <lineage>
        <taxon>Bacteria</taxon>
        <taxon>Pseudomonadati</taxon>
        <taxon>Pseudomonadota</taxon>
        <taxon>Gammaproteobacteria</taxon>
        <taxon>Enterobacterales</taxon>
        <taxon>Yersiniaceae</taxon>
        <taxon>Ewingella</taxon>
    </lineage>
</organism>
<gene>
    <name evidence="1" type="ORF">GEAM_4395</name>
</gene>
<dbReference type="InterPro" id="IPR017030">
    <property type="entry name" value="Vir_effector_SfrC"/>
</dbReference>
<dbReference type="GeneID" id="78382214"/>
<evidence type="ECO:0000313" key="1">
    <source>
        <dbReference type="EMBL" id="KFC77269.1"/>
    </source>
</evidence>
<dbReference type="EMBL" id="JMPJ01000076">
    <property type="protein sequence ID" value="KFC77269.1"/>
    <property type="molecule type" value="Genomic_DNA"/>
</dbReference>
<dbReference type="RefSeq" id="WP_034796157.1">
    <property type="nucleotide sequence ID" value="NZ_JMPJ01000076.1"/>
</dbReference>
<protein>
    <submittedName>
        <fullName evidence="1">Putative virulence factor</fullName>
    </submittedName>
</protein>
<dbReference type="eggNOG" id="COG4458">
    <property type="taxonomic scope" value="Bacteria"/>
</dbReference>
<dbReference type="AlphaFoldDB" id="A0A085G0M4"/>
<reference evidence="1 2" key="1">
    <citation type="submission" date="2014-05" db="EMBL/GenBank/DDBJ databases">
        <title>ATOL: Assembling a taxonomically balanced genome-scale reconstruction of the evolutionary history of the Enterobacteriaceae.</title>
        <authorList>
            <person name="Plunkett G.III."/>
            <person name="Neeno-Eckwall E.C."/>
            <person name="Glasner J.D."/>
            <person name="Perna N.T."/>
        </authorList>
    </citation>
    <scope>NUCLEOTIDE SEQUENCE [LARGE SCALE GENOMIC DNA]</scope>
    <source>
        <strain evidence="1 2">ATCC 33852</strain>
    </source>
</reference>
<keyword evidence="2" id="KW-1185">Reference proteome</keyword>